<evidence type="ECO:0000313" key="3">
    <source>
        <dbReference type="Proteomes" id="UP000236291"/>
    </source>
</evidence>
<dbReference type="Proteomes" id="UP000236291">
    <property type="component" value="Unassembled WGS sequence"/>
</dbReference>
<protein>
    <submittedName>
        <fullName evidence="2">Uncharacterized protein</fullName>
    </submittedName>
</protein>
<dbReference type="AlphaFoldDB" id="A0A2K3JZ15"/>
<accession>A0A2K3JZ15</accession>
<dbReference type="EMBL" id="ASHM01080345">
    <property type="protein sequence ID" value="PNX59262.1"/>
    <property type="molecule type" value="Genomic_DNA"/>
</dbReference>
<evidence type="ECO:0000256" key="1">
    <source>
        <dbReference type="SAM" id="MobiDB-lite"/>
    </source>
</evidence>
<proteinExistence type="predicted"/>
<reference evidence="2 3" key="1">
    <citation type="journal article" date="2014" name="Am. J. Bot.">
        <title>Genome assembly and annotation for red clover (Trifolium pratense; Fabaceae).</title>
        <authorList>
            <person name="Istvanek J."/>
            <person name="Jaros M."/>
            <person name="Krenek A."/>
            <person name="Repkova J."/>
        </authorList>
    </citation>
    <scope>NUCLEOTIDE SEQUENCE [LARGE SCALE GENOMIC DNA]</scope>
    <source>
        <strain evidence="3">cv. Tatra</strain>
        <tissue evidence="2">Young leaves</tissue>
    </source>
</reference>
<organism evidence="2 3">
    <name type="scientific">Trifolium pratense</name>
    <name type="common">Red clover</name>
    <dbReference type="NCBI Taxonomy" id="57577"/>
    <lineage>
        <taxon>Eukaryota</taxon>
        <taxon>Viridiplantae</taxon>
        <taxon>Streptophyta</taxon>
        <taxon>Embryophyta</taxon>
        <taxon>Tracheophyta</taxon>
        <taxon>Spermatophyta</taxon>
        <taxon>Magnoliopsida</taxon>
        <taxon>eudicotyledons</taxon>
        <taxon>Gunneridae</taxon>
        <taxon>Pentapetalae</taxon>
        <taxon>rosids</taxon>
        <taxon>fabids</taxon>
        <taxon>Fabales</taxon>
        <taxon>Fabaceae</taxon>
        <taxon>Papilionoideae</taxon>
        <taxon>50 kb inversion clade</taxon>
        <taxon>NPAAA clade</taxon>
        <taxon>Hologalegina</taxon>
        <taxon>IRL clade</taxon>
        <taxon>Trifolieae</taxon>
        <taxon>Trifolium</taxon>
    </lineage>
</organism>
<feature type="non-terminal residue" evidence="2">
    <location>
        <position position="52"/>
    </location>
</feature>
<evidence type="ECO:0000313" key="2">
    <source>
        <dbReference type="EMBL" id="PNX59262.1"/>
    </source>
</evidence>
<name>A0A2K3JZ15_TRIPR</name>
<sequence>MTKLYSPATVATIGQPPEDDDSLEQFARTWCTNEYDITKLSKLARLGKGKEL</sequence>
<comment type="caution">
    <text evidence="2">The sequence shown here is derived from an EMBL/GenBank/DDBJ whole genome shotgun (WGS) entry which is preliminary data.</text>
</comment>
<reference evidence="2 3" key="2">
    <citation type="journal article" date="2017" name="Front. Plant Sci.">
        <title>Gene Classification and Mining of Molecular Markers Useful in Red Clover (Trifolium pratense) Breeding.</title>
        <authorList>
            <person name="Istvanek J."/>
            <person name="Dluhosova J."/>
            <person name="Dluhos P."/>
            <person name="Patkova L."/>
            <person name="Nedelnik J."/>
            <person name="Repkova J."/>
        </authorList>
    </citation>
    <scope>NUCLEOTIDE SEQUENCE [LARGE SCALE GENOMIC DNA]</scope>
    <source>
        <strain evidence="3">cv. Tatra</strain>
        <tissue evidence="2">Young leaves</tissue>
    </source>
</reference>
<feature type="region of interest" description="Disordered" evidence="1">
    <location>
        <begin position="1"/>
        <end position="20"/>
    </location>
</feature>
<gene>
    <name evidence="2" type="ORF">L195_g051328</name>
</gene>